<dbReference type="Proteomes" id="UP000218231">
    <property type="component" value="Unassembled WGS sequence"/>
</dbReference>
<protein>
    <submittedName>
        <fullName evidence="2">Uncharacterized protein</fullName>
    </submittedName>
</protein>
<name>A0A2A2LWD8_9BILA</name>
<feature type="compositionally biased region" description="Basic and acidic residues" evidence="1">
    <location>
        <begin position="111"/>
        <end position="122"/>
    </location>
</feature>
<dbReference type="STRING" id="2018661.A0A2A2LWD8"/>
<evidence type="ECO:0000313" key="3">
    <source>
        <dbReference type="Proteomes" id="UP000218231"/>
    </source>
</evidence>
<feature type="compositionally biased region" description="Low complexity" evidence="1">
    <location>
        <begin position="178"/>
        <end position="188"/>
    </location>
</feature>
<accession>A0A2A2LWD8</accession>
<feature type="region of interest" description="Disordered" evidence="1">
    <location>
        <begin position="234"/>
        <end position="253"/>
    </location>
</feature>
<dbReference type="OrthoDB" id="5842445at2759"/>
<dbReference type="EMBL" id="LIAE01006382">
    <property type="protein sequence ID" value="PAV90285.1"/>
    <property type="molecule type" value="Genomic_DNA"/>
</dbReference>
<gene>
    <name evidence="2" type="ORF">WR25_25128</name>
</gene>
<feature type="compositionally biased region" description="Basic and acidic residues" evidence="1">
    <location>
        <begin position="403"/>
        <end position="419"/>
    </location>
</feature>
<dbReference type="AlphaFoldDB" id="A0A2A2LWD8"/>
<evidence type="ECO:0000313" key="2">
    <source>
        <dbReference type="EMBL" id="PAV90285.1"/>
    </source>
</evidence>
<keyword evidence="3" id="KW-1185">Reference proteome</keyword>
<reference evidence="2 3" key="1">
    <citation type="journal article" date="2017" name="Curr. Biol.">
        <title>Genome architecture and evolution of a unichromosomal asexual nematode.</title>
        <authorList>
            <person name="Fradin H."/>
            <person name="Zegar C."/>
            <person name="Gutwein M."/>
            <person name="Lucas J."/>
            <person name="Kovtun M."/>
            <person name="Corcoran D."/>
            <person name="Baugh L.R."/>
            <person name="Kiontke K."/>
            <person name="Gunsalus K."/>
            <person name="Fitch D.H."/>
            <person name="Piano F."/>
        </authorList>
    </citation>
    <scope>NUCLEOTIDE SEQUENCE [LARGE SCALE GENOMIC DNA]</scope>
    <source>
        <strain evidence="2">PF1309</strain>
    </source>
</reference>
<feature type="region of interest" description="Disordered" evidence="1">
    <location>
        <begin position="156"/>
        <end position="227"/>
    </location>
</feature>
<feature type="compositionally biased region" description="Polar residues" evidence="1">
    <location>
        <begin position="189"/>
        <end position="207"/>
    </location>
</feature>
<feature type="region of interest" description="Disordered" evidence="1">
    <location>
        <begin position="306"/>
        <end position="425"/>
    </location>
</feature>
<feature type="compositionally biased region" description="Basic and acidic residues" evidence="1">
    <location>
        <begin position="332"/>
        <end position="354"/>
    </location>
</feature>
<feature type="region of interest" description="Disordered" evidence="1">
    <location>
        <begin position="76"/>
        <end position="95"/>
    </location>
</feature>
<evidence type="ECO:0000256" key="1">
    <source>
        <dbReference type="SAM" id="MobiDB-lite"/>
    </source>
</evidence>
<organism evidence="2 3">
    <name type="scientific">Diploscapter pachys</name>
    <dbReference type="NCBI Taxonomy" id="2018661"/>
    <lineage>
        <taxon>Eukaryota</taxon>
        <taxon>Metazoa</taxon>
        <taxon>Ecdysozoa</taxon>
        <taxon>Nematoda</taxon>
        <taxon>Chromadorea</taxon>
        <taxon>Rhabditida</taxon>
        <taxon>Rhabditina</taxon>
        <taxon>Rhabditomorpha</taxon>
        <taxon>Rhabditoidea</taxon>
        <taxon>Rhabditidae</taxon>
        <taxon>Diploscapter</taxon>
    </lineage>
</organism>
<proteinExistence type="predicted"/>
<feature type="region of interest" description="Disordered" evidence="1">
    <location>
        <begin position="103"/>
        <end position="122"/>
    </location>
</feature>
<comment type="caution">
    <text evidence="2">The sequence shown here is derived from an EMBL/GenBank/DDBJ whole genome shotgun (WGS) entry which is preliminary data.</text>
</comment>
<sequence length="425" mass="48538">MAHSMAHFPPPPPLYSSRAMSFDDVHRFSFKEAKIRDSSSNSIQSNSIQLNLVNVTLKAVKIPYLWSGLAAAKEEEKLKKKDSNRTNQPQEMRPWRVEMCRGVKGKLQQNKSEKERKRRDEILNNVDLDHSLGDWRRAGPGPAQAVAPFNRAAFNRLHNPKNMGPGADNHFRGPRGGSLSSSSPMTSSEEGNTMDPWSSQKESNLPTRRSPPAYNSNHKRAPVSKTIEVKVERSEKVERIEKNSSNSNAVGDVSRNHSIQQDTYAQPIVRNHSAYGSRSSLATSQLRGDQSEIDFSWVNEVQDKLKKEQKKGSGNKHEERLPECYFGMEPPQVREDASRKGSEKENRERERDRSSVMNKAAIFEEESRRRQALRAKAAAEPCPDYNRLNGNSPSERRLHRIQHVRERESDNRQEHDRRWRSSLAL</sequence>